<protein>
    <submittedName>
        <fullName evidence="2">Uncharacterized protein</fullName>
    </submittedName>
</protein>
<evidence type="ECO:0000313" key="2">
    <source>
        <dbReference type="EMBL" id="PZF86070.1"/>
    </source>
</evidence>
<proteinExistence type="predicted"/>
<accession>A0A2W2BL71</accession>
<evidence type="ECO:0000313" key="3">
    <source>
        <dbReference type="Proteomes" id="UP000248764"/>
    </source>
</evidence>
<evidence type="ECO:0000256" key="1">
    <source>
        <dbReference type="SAM" id="Phobius"/>
    </source>
</evidence>
<feature type="transmembrane region" description="Helical" evidence="1">
    <location>
        <begin position="81"/>
        <end position="103"/>
    </location>
</feature>
<dbReference type="AlphaFoldDB" id="A0A2W2BL71"/>
<gene>
    <name evidence="2" type="ORF">C1I92_02495</name>
</gene>
<organism evidence="2 3">
    <name type="scientific">Jiangella anatolica</name>
    <dbReference type="NCBI Taxonomy" id="2670374"/>
    <lineage>
        <taxon>Bacteria</taxon>
        <taxon>Bacillati</taxon>
        <taxon>Actinomycetota</taxon>
        <taxon>Actinomycetes</taxon>
        <taxon>Jiangellales</taxon>
        <taxon>Jiangellaceae</taxon>
        <taxon>Jiangella</taxon>
    </lineage>
</organism>
<keyword evidence="1" id="KW-0472">Membrane</keyword>
<feature type="transmembrane region" description="Helical" evidence="1">
    <location>
        <begin position="7"/>
        <end position="27"/>
    </location>
</feature>
<reference evidence="2 3" key="1">
    <citation type="submission" date="2018-01" db="EMBL/GenBank/DDBJ databases">
        <title>Draft genome sequence of Jiangella sp. GTF31.</title>
        <authorList>
            <person name="Sahin N."/>
            <person name="Ay H."/>
            <person name="Saygin H."/>
        </authorList>
    </citation>
    <scope>NUCLEOTIDE SEQUENCE [LARGE SCALE GENOMIC DNA]</scope>
    <source>
        <strain evidence="2 3">GTF31</strain>
    </source>
</reference>
<keyword evidence="1" id="KW-0812">Transmembrane</keyword>
<keyword evidence="3" id="KW-1185">Reference proteome</keyword>
<keyword evidence="1" id="KW-1133">Transmembrane helix</keyword>
<sequence length="144" mass="14564">MRIGRFAARVAAVAVLVFGIVVMHHIAQSGHDGSAAPEAPTLASGVGEAAGHAMSASGPQLSDDAAAGTAAGDGAMSAGHVMLHLCLAVLTAAAVVLVGWLLLTLRPWAVASPLVLFRVRPLPARPPPRPHGSALLMSLCVMRT</sequence>
<comment type="caution">
    <text evidence="2">The sequence shown here is derived from an EMBL/GenBank/DDBJ whole genome shotgun (WGS) entry which is preliminary data.</text>
</comment>
<name>A0A2W2BL71_9ACTN</name>
<dbReference type="Proteomes" id="UP000248764">
    <property type="component" value="Unassembled WGS sequence"/>
</dbReference>
<dbReference type="EMBL" id="POTW01000004">
    <property type="protein sequence ID" value="PZF86070.1"/>
    <property type="molecule type" value="Genomic_DNA"/>
</dbReference>